<evidence type="ECO:0000256" key="1">
    <source>
        <dbReference type="ARBA" id="ARBA00004609"/>
    </source>
</evidence>
<keyword evidence="6 15" id="KW-0349">Heme</keyword>
<dbReference type="PANTHER" id="PTHR37928">
    <property type="entry name" value="CFEM DOMAIN PROTEIN (AFU_ORTHOLOGUE AFUA_6G14090)"/>
    <property type="match status" value="1"/>
</dbReference>
<organism evidence="19 20">
    <name type="scientific">Apiosordaria backusii</name>
    <dbReference type="NCBI Taxonomy" id="314023"/>
    <lineage>
        <taxon>Eukaryota</taxon>
        <taxon>Fungi</taxon>
        <taxon>Dikarya</taxon>
        <taxon>Ascomycota</taxon>
        <taxon>Pezizomycotina</taxon>
        <taxon>Sordariomycetes</taxon>
        <taxon>Sordariomycetidae</taxon>
        <taxon>Sordariales</taxon>
        <taxon>Lasiosphaeriaceae</taxon>
        <taxon>Apiosordaria</taxon>
    </lineage>
</organism>
<evidence type="ECO:0000256" key="6">
    <source>
        <dbReference type="ARBA" id="ARBA00022617"/>
    </source>
</evidence>
<dbReference type="AlphaFoldDB" id="A0AA40BDR6"/>
<keyword evidence="14" id="KW-0449">Lipoprotein</keyword>
<evidence type="ECO:0000256" key="13">
    <source>
        <dbReference type="ARBA" id="ARBA00023180"/>
    </source>
</evidence>
<keyword evidence="4" id="KW-1003">Cell membrane</keyword>
<dbReference type="InterPro" id="IPR008427">
    <property type="entry name" value="Extracellular_membr_CFEM_dom"/>
</dbReference>
<evidence type="ECO:0000256" key="4">
    <source>
        <dbReference type="ARBA" id="ARBA00022475"/>
    </source>
</evidence>
<keyword evidence="9 17" id="KW-0732">Signal</keyword>
<comment type="similarity">
    <text evidence="3">Belongs to the RBT5 family.</text>
</comment>
<dbReference type="EMBL" id="JAUKTV010000008">
    <property type="protein sequence ID" value="KAK0732403.1"/>
    <property type="molecule type" value="Genomic_DNA"/>
</dbReference>
<dbReference type="GO" id="GO:0098552">
    <property type="term" value="C:side of membrane"/>
    <property type="evidence" value="ECO:0007669"/>
    <property type="project" value="UniProtKB-KW"/>
</dbReference>
<dbReference type="PANTHER" id="PTHR37928:SF1">
    <property type="entry name" value="CFEM DOMAIN PROTEIN (AFU_ORTHOLOGUE AFUA_6G14090)"/>
    <property type="match status" value="1"/>
</dbReference>
<dbReference type="GO" id="GO:0046872">
    <property type="term" value="F:metal ion binding"/>
    <property type="evidence" value="ECO:0007669"/>
    <property type="project" value="UniProtKB-UniRule"/>
</dbReference>
<evidence type="ECO:0000256" key="3">
    <source>
        <dbReference type="ARBA" id="ARBA00010031"/>
    </source>
</evidence>
<evidence type="ECO:0000256" key="15">
    <source>
        <dbReference type="PROSITE-ProRule" id="PRU01356"/>
    </source>
</evidence>
<comment type="caution">
    <text evidence="19">The sequence shown here is derived from an EMBL/GenBank/DDBJ whole genome shotgun (WGS) entry which is preliminary data.</text>
</comment>
<dbReference type="SMART" id="SM00747">
    <property type="entry name" value="CFEM"/>
    <property type="match status" value="1"/>
</dbReference>
<evidence type="ECO:0000256" key="8">
    <source>
        <dbReference type="ARBA" id="ARBA00022723"/>
    </source>
</evidence>
<feature type="region of interest" description="Disordered" evidence="16">
    <location>
        <begin position="140"/>
        <end position="160"/>
    </location>
</feature>
<comment type="subcellular location">
    <subcellularLocation>
        <location evidence="1">Cell membrane</location>
        <topology evidence="1">Lipid-anchor</topology>
        <topology evidence="1">GPI-anchor</topology>
    </subcellularLocation>
    <subcellularLocation>
        <location evidence="2">Secreted</location>
    </subcellularLocation>
</comment>
<evidence type="ECO:0000256" key="2">
    <source>
        <dbReference type="ARBA" id="ARBA00004613"/>
    </source>
</evidence>
<accession>A0AA40BDR6</accession>
<evidence type="ECO:0000259" key="18">
    <source>
        <dbReference type="PROSITE" id="PS52012"/>
    </source>
</evidence>
<dbReference type="GO" id="GO:0005576">
    <property type="term" value="C:extracellular region"/>
    <property type="evidence" value="ECO:0007669"/>
    <property type="project" value="UniProtKB-SubCell"/>
</dbReference>
<feature type="binding site" description="axial binding residue" evidence="15">
    <location>
        <position position="52"/>
    </location>
    <ligand>
        <name>heme</name>
        <dbReference type="ChEBI" id="CHEBI:30413"/>
    </ligand>
    <ligandPart>
        <name>Fe</name>
        <dbReference type="ChEBI" id="CHEBI:18248"/>
    </ligandPart>
</feature>
<evidence type="ECO:0000256" key="11">
    <source>
        <dbReference type="ARBA" id="ARBA00023136"/>
    </source>
</evidence>
<keyword evidence="12" id="KW-1015">Disulfide bond</keyword>
<evidence type="ECO:0000256" key="17">
    <source>
        <dbReference type="SAM" id="SignalP"/>
    </source>
</evidence>
<comment type="caution">
    <text evidence="15">Lacks conserved residue(s) required for the propagation of feature annotation.</text>
</comment>
<evidence type="ECO:0000256" key="10">
    <source>
        <dbReference type="ARBA" id="ARBA00023004"/>
    </source>
</evidence>
<keyword evidence="8 15" id="KW-0479">Metal-binding</keyword>
<gene>
    <name evidence="19" type="ORF">B0T21DRAFT_195369</name>
</gene>
<proteinExistence type="inferred from homology"/>
<sequence length="245" mass="23890">MKTTTASTLAIAALTGISSAQLQPGAGLPNCVLCITNMVSLHASLGCDQPDDISCLCSKPDFGFGIRDCAVQACENVQQAERVISEGKDICARAEPAASPAADSSTAAVASASGKTLEGVEVVYTTSGSVVLTTTAVIGTVTPTPSPASGSATGKVDVASSEQDATSSLASVSSSLESSASASASGFTSEEGKQQDPTSTITQVSGSPAATAPGSFTSATQSAAGAAITAGVELGLVGGLVGFFL</sequence>
<evidence type="ECO:0000256" key="9">
    <source>
        <dbReference type="ARBA" id="ARBA00022729"/>
    </source>
</evidence>
<evidence type="ECO:0000256" key="5">
    <source>
        <dbReference type="ARBA" id="ARBA00022525"/>
    </source>
</evidence>
<evidence type="ECO:0000313" key="20">
    <source>
        <dbReference type="Proteomes" id="UP001172159"/>
    </source>
</evidence>
<feature type="signal peptide" evidence="17">
    <location>
        <begin position="1"/>
        <end position="20"/>
    </location>
</feature>
<dbReference type="Proteomes" id="UP001172159">
    <property type="component" value="Unassembled WGS sequence"/>
</dbReference>
<keyword evidence="10 15" id="KW-0408">Iron</keyword>
<feature type="compositionally biased region" description="Polar residues" evidence="16">
    <location>
        <begin position="195"/>
        <end position="208"/>
    </location>
</feature>
<feature type="domain" description="CFEM" evidence="18">
    <location>
        <begin position="1"/>
        <end position="114"/>
    </location>
</feature>
<evidence type="ECO:0000256" key="14">
    <source>
        <dbReference type="ARBA" id="ARBA00023288"/>
    </source>
</evidence>
<keyword evidence="13" id="KW-0325">Glycoprotein</keyword>
<feature type="region of interest" description="Disordered" evidence="16">
    <location>
        <begin position="182"/>
        <end position="216"/>
    </location>
</feature>
<protein>
    <recommendedName>
        <fullName evidence="18">CFEM domain-containing protein</fullName>
    </recommendedName>
</protein>
<dbReference type="GO" id="GO:0005886">
    <property type="term" value="C:plasma membrane"/>
    <property type="evidence" value="ECO:0007669"/>
    <property type="project" value="UniProtKB-SubCell"/>
</dbReference>
<evidence type="ECO:0000256" key="7">
    <source>
        <dbReference type="ARBA" id="ARBA00022622"/>
    </source>
</evidence>
<feature type="chain" id="PRO_5041399246" description="CFEM domain-containing protein" evidence="17">
    <location>
        <begin position="21"/>
        <end position="245"/>
    </location>
</feature>
<keyword evidence="20" id="KW-1185">Reference proteome</keyword>
<keyword evidence="7" id="KW-0336">GPI-anchor</keyword>
<dbReference type="PROSITE" id="PS52012">
    <property type="entry name" value="CFEM"/>
    <property type="match status" value="1"/>
</dbReference>
<evidence type="ECO:0000256" key="12">
    <source>
        <dbReference type="ARBA" id="ARBA00023157"/>
    </source>
</evidence>
<dbReference type="Pfam" id="PF05730">
    <property type="entry name" value="CFEM"/>
    <property type="match status" value="1"/>
</dbReference>
<dbReference type="InterPro" id="IPR051735">
    <property type="entry name" value="CFEM_domain"/>
</dbReference>
<evidence type="ECO:0000313" key="19">
    <source>
        <dbReference type="EMBL" id="KAK0732403.1"/>
    </source>
</evidence>
<keyword evidence="11" id="KW-0472">Membrane</keyword>
<name>A0AA40BDR6_9PEZI</name>
<evidence type="ECO:0000256" key="16">
    <source>
        <dbReference type="SAM" id="MobiDB-lite"/>
    </source>
</evidence>
<reference evidence="19" key="1">
    <citation type="submission" date="2023-06" db="EMBL/GenBank/DDBJ databases">
        <title>Genome-scale phylogeny and comparative genomics of the fungal order Sordariales.</title>
        <authorList>
            <consortium name="Lawrence Berkeley National Laboratory"/>
            <person name="Hensen N."/>
            <person name="Bonometti L."/>
            <person name="Westerberg I."/>
            <person name="Brannstrom I.O."/>
            <person name="Guillou S."/>
            <person name="Cros-Aarteil S."/>
            <person name="Calhoun S."/>
            <person name="Haridas S."/>
            <person name="Kuo A."/>
            <person name="Mondo S."/>
            <person name="Pangilinan J."/>
            <person name="Riley R."/>
            <person name="Labutti K."/>
            <person name="Andreopoulos B."/>
            <person name="Lipzen A."/>
            <person name="Chen C."/>
            <person name="Yanf M."/>
            <person name="Daum C."/>
            <person name="Ng V."/>
            <person name="Clum A."/>
            <person name="Steindorff A."/>
            <person name="Ohm R."/>
            <person name="Martin F."/>
            <person name="Silar P."/>
            <person name="Natvig D."/>
            <person name="Lalanne C."/>
            <person name="Gautier V."/>
            <person name="Ament-Velasquez S.L."/>
            <person name="Kruys A."/>
            <person name="Hutchinson M.I."/>
            <person name="Powell A.J."/>
            <person name="Barry K."/>
            <person name="Miller A.N."/>
            <person name="Grigoriev I.V."/>
            <person name="Debuchy R."/>
            <person name="Gladieux P."/>
            <person name="Thoren M.H."/>
            <person name="Johannesson H."/>
        </authorList>
    </citation>
    <scope>NUCLEOTIDE SEQUENCE</scope>
    <source>
        <strain evidence="19">CBS 540.89</strain>
    </source>
</reference>
<keyword evidence="5" id="KW-0964">Secreted</keyword>